<dbReference type="RefSeq" id="WP_380005702.1">
    <property type="nucleotide sequence ID" value="NZ_JBHLYR010000013.1"/>
</dbReference>
<dbReference type="InterPro" id="IPR011990">
    <property type="entry name" value="TPR-like_helical_dom_sf"/>
</dbReference>
<gene>
    <name evidence="1" type="ORF">ACFFLM_03770</name>
</gene>
<organism evidence="1 2">
    <name type="scientific">Deinococcus oregonensis</name>
    <dbReference type="NCBI Taxonomy" id="1805970"/>
    <lineage>
        <taxon>Bacteria</taxon>
        <taxon>Thermotogati</taxon>
        <taxon>Deinococcota</taxon>
        <taxon>Deinococci</taxon>
        <taxon>Deinococcales</taxon>
        <taxon>Deinococcaceae</taxon>
        <taxon>Deinococcus</taxon>
    </lineage>
</organism>
<sequence>MQTIDELLELAAEQDPIEGAIPFLEQAVRLADSQQDREAAFNARTELVQAAAFSGFPDKALIHFAGLLGTYDRHRQQFESSTYQILWMYKWILSGALDNPAFPLTRLQKLEADFERRTREQGYGSHYRAYHALMLAKQLGDPAAAQAAFLAWRDLPRDQLSDCKACEQNKVMHFYIWRGNPQAAVKLGREIIDKDMSCHNVPTVTYANLLVPLLTLGHAEEARHAHAEGLRLARLDRNFIDTIAEHLRYLLLTDQTGTALTIWAEHLDLALGIHNSNDLFEFLSISAALWQTLEAEEAVSVLLPRSFALYDPAQVYRPAVLATHFAAEAGALAQRFDRRNGTFRFAERLQETLALGTST</sequence>
<comment type="caution">
    <text evidence="1">The sequence shown here is derived from an EMBL/GenBank/DDBJ whole genome shotgun (WGS) entry which is preliminary data.</text>
</comment>
<dbReference type="SUPFAM" id="SSF48452">
    <property type="entry name" value="TPR-like"/>
    <property type="match status" value="1"/>
</dbReference>
<name>A0ABV6AVQ5_9DEIO</name>
<keyword evidence="2" id="KW-1185">Reference proteome</keyword>
<protein>
    <recommendedName>
        <fullName evidence="3">Tetratricopeptide repeat protein</fullName>
    </recommendedName>
</protein>
<evidence type="ECO:0008006" key="3">
    <source>
        <dbReference type="Google" id="ProtNLM"/>
    </source>
</evidence>
<evidence type="ECO:0000313" key="1">
    <source>
        <dbReference type="EMBL" id="MFB9991102.1"/>
    </source>
</evidence>
<dbReference type="Proteomes" id="UP001589733">
    <property type="component" value="Unassembled WGS sequence"/>
</dbReference>
<proteinExistence type="predicted"/>
<evidence type="ECO:0000313" key="2">
    <source>
        <dbReference type="Proteomes" id="UP001589733"/>
    </source>
</evidence>
<reference evidence="1 2" key="1">
    <citation type="submission" date="2024-09" db="EMBL/GenBank/DDBJ databases">
        <authorList>
            <person name="Sun Q."/>
            <person name="Mori K."/>
        </authorList>
    </citation>
    <scope>NUCLEOTIDE SEQUENCE [LARGE SCALE GENOMIC DNA]</scope>
    <source>
        <strain evidence="1 2">JCM 13503</strain>
    </source>
</reference>
<dbReference type="EMBL" id="JBHLYR010000013">
    <property type="protein sequence ID" value="MFB9991102.1"/>
    <property type="molecule type" value="Genomic_DNA"/>
</dbReference>
<accession>A0ABV6AVQ5</accession>